<dbReference type="InterPro" id="IPR006195">
    <property type="entry name" value="aa-tRNA-synth_II"/>
</dbReference>
<keyword evidence="8" id="KW-0648">Protein biosynthesis</keyword>
<keyword evidence="6" id="KW-0547">Nucleotide-binding</keyword>
<dbReference type="Pfam" id="PF00152">
    <property type="entry name" value="tRNA-synt_2"/>
    <property type="match status" value="1"/>
</dbReference>
<feature type="region of interest" description="Disordered" evidence="12">
    <location>
        <begin position="50"/>
        <end position="106"/>
    </location>
</feature>
<dbReference type="GO" id="GO:0006421">
    <property type="term" value="P:asparaginyl-tRNA aminoacylation"/>
    <property type="evidence" value="ECO:0007669"/>
    <property type="project" value="InterPro"/>
</dbReference>
<dbReference type="FunCoup" id="G7E2A1">
    <property type="interactions" value="472"/>
</dbReference>
<dbReference type="InterPro" id="IPR012340">
    <property type="entry name" value="NA-bd_OB-fold"/>
</dbReference>
<organism evidence="14 15">
    <name type="scientific">Mixia osmundae (strain CBS 9802 / IAM 14324 / JCM 22182 / KY 12970)</name>
    <dbReference type="NCBI Taxonomy" id="764103"/>
    <lineage>
        <taxon>Eukaryota</taxon>
        <taxon>Fungi</taxon>
        <taxon>Dikarya</taxon>
        <taxon>Basidiomycota</taxon>
        <taxon>Pucciniomycotina</taxon>
        <taxon>Mixiomycetes</taxon>
        <taxon>Mixiales</taxon>
        <taxon>Mixiaceae</taxon>
        <taxon>Mixia</taxon>
    </lineage>
</organism>
<evidence type="ECO:0000256" key="4">
    <source>
        <dbReference type="ARBA" id="ARBA00022490"/>
    </source>
</evidence>
<evidence type="ECO:0000256" key="8">
    <source>
        <dbReference type="ARBA" id="ARBA00022917"/>
    </source>
</evidence>
<dbReference type="PRINTS" id="PR01042">
    <property type="entry name" value="TRNASYNTHASP"/>
</dbReference>
<dbReference type="EC" id="6.1.1.22" evidence="3"/>
<dbReference type="Pfam" id="PF01336">
    <property type="entry name" value="tRNA_anti-codon"/>
    <property type="match status" value="1"/>
</dbReference>
<evidence type="ECO:0000256" key="5">
    <source>
        <dbReference type="ARBA" id="ARBA00022598"/>
    </source>
</evidence>
<dbReference type="FunFam" id="3.30.930.10:FF:000040">
    <property type="entry name" value="Asparagine--tRNA ligase, cytoplasmic"/>
    <property type="match status" value="1"/>
</dbReference>
<accession>G7E2A1</accession>
<dbReference type="Pfam" id="PF20917">
    <property type="entry name" value="AsnRS_N"/>
    <property type="match status" value="1"/>
</dbReference>
<reference evidence="14 15" key="1">
    <citation type="journal article" date="2011" name="J. Gen. Appl. Microbiol.">
        <title>Draft genome sequencing of the enigmatic basidiomycete Mixia osmundae.</title>
        <authorList>
            <person name="Nishida H."/>
            <person name="Nagatsuka Y."/>
            <person name="Sugiyama J."/>
        </authorList>
    </citation>
    <scope>NUCLEOTIDE SEQUENCE [LARGE SCALE GENOMIC DNA]</scope>
    <source>
        <strain evidence="15">CBS 9802 / IAM 14324 / JCM 22182 / KY 12970</strain>
    </source>
</reference>
<dbReference type="CDD" id="cd00776">
    <property type="entry name" value="AsxRS_core"/>
    <property type="match status" value="1"/>
</dbReference>
<dbReference type="InterPro" id="IPR004365">
    <property type="entry name" value="NA-bd_OB_tRNA"/>
</dbReference>
<dbReference type="RefSeq" id="XP_014565404.1">
    <property type="nucleotide sequence ID" value="XM_014709918.1"/>
</dbReference>
<dbReference type="Gene3D" id="3.30.930.10">
    <property type="entry name" value="Bira Bifunctional Protein, Domain 2"/>
    <property type="match status" value="1"/>
</dbReference>
<evidence type="ECO:0000313" key="14">
    <source>
        <dbReference type="EMBL" id="GAA96961.1"/>
    </source>
</evidence>
<dbReference type="PROSITE" id="PS50862">
    <property type="entry name" value="AA_TRNA_LIGASE_II"/>
    <property type="match status" value="1"/>
</dbReference>
<dbReference type="InterPro" id="IPR004364">
    <property type="entry name" value="Aa-tRNA-synt_II"/>
</dbReference>
<keyword evidence="15" id="KW-1185">Reference proteome</keyword>
<keyword evidence="5" id="KW-0436">Ligase</keyword>
<dbReference type="SUPFAM" id="SSF55681">
    <property type="entry name" value="Class II aaRS and biotin synthetases"/>
    <property type="match status" value="1"/>
</dbReference>
<dbReference type="GO" id="GO:0004816">
    <property type="term" value="F:asparagine-tRNA ligase activity"/>
    <property type="evidence" value="ECO:0007669"/>
    <property type="project" value="UniProtKB-EC"/>
</dbReference>
<comment type="subcellular location">
    <subcellularLocation>
        <location evidence="1">Cytoplasm</location>
    </subcellularLocation>
</comment>
<dbReference type="GO" id="GO:0005524">
    <property type="term" value="F:ATP binding"/>
    <property type="evidence" value="ECO:0007669"/>
    <property type="project" value="UniProtKB-KW"/>
</dbReference>
<dbReference type="eggNOG" id="KOG0555">
    <property type="taxonomic scope" value="Eukaryota"/>
</dbReference>
<gene>
    <name evidence="14" type="primary">Mo03635</name>
    <name evidence="14" type="ORF">E5Q_03635</name>
</gene>
<dbReference type="NCBIfam" id="TIGR00457">
    <property type="entry name" value="asnS"/>
    <property type="match status" value="1"/>
</dbReference>
<dbReference type="Gene3D" id="2.40.50.140">
    <property type="entry name" value="Nucleic acid-binding proteins"/>
    <property type="match status" value="1"/>
</dbReference>
<dbReference type="InterPro" id="IPR048952">
    <property type="entry name" value="AsnRS_N"/>
</dbReference>
<evidence type="ECO:0000256" key="6">
    <source>
        <dbReference type="ARBA" id="ARBA00022741"/>
    </source>
</evidence>
<dbReference type="Proteomes" id="UP000009131">
    <property type="component" value="Unassembled WGS sequence"/>
</dbReference>
<dbReference type="GO" id="GO:0005737">
    <property type="term" value="C:cytoplasm"/>
    <property type="evidence" value="ECO:0007669"/>
    <property type="project" value="UniProtKB-SubCell"/>
</dbReference>
<dbReference type="InParanoid" id="G7E2A1"/>
<dbReference type="PANTHER" id="PTHR22594">
    <property type="entry name" value="ASPARTYL/LYSYL-TRNA SYNTHETASE"/>
    <property type="match status" value="1"/>
</dbReference>
<reference evidence="14 15" key="2">
    <citation type="journal article" date="2012" name="Open Biol.">
        <title>Characteristics of nucleosomes and linker DNA regions on the genome of the basidiomycete Mixia osmundae revealed by mono- and dinucleosome mapping.</title>
        <authorList>
            <person name="Nishida H."/>
            <person name="Kondo S."/>
            <person name="Matsumoto T."/>
            <person name="Suzuki Y."/>
            <person name="Yoshikawa H."/>
            <person name="Taylor T.D."/>
            <person name="Sugiyama J."/>
        </authorList>
    </citation>
    <scope>NUCLEOTIDE SEQUENCE [LARGE SCALE GENOMIC DNA]</scope>
    <source>
        <strain evidence="15">CBS 9802 / IAM 14324 / JCM 22182 / KY 12970</strain>
    </source>
</reference>
<dbReference type="OMA" id="DCCLYPR"/>
<dbReference type="InterPro" id="IPR004522">
    <property type="entry name" value="Asn-tRNA-ligase"/>
</dbReference>
<protein>
    <recommendedName>
        <fullName evidence="3">asparagine--tRNA ligase</fullName>
        <ecNumber evidence="3">6.1.1.22</ecNumber>
    </recommendedName>
    <alternativeName>
        <fullName evidence="10">Asparaginyl-tRNA synthetase</fullName>
    </alternativeName>
</protein>
<comment type="catalytic activity">
    <reaction evidence="11">
        <text>tRNA(Asn) + L-asparagine + ATP = L-asparaginyl-tRNA(Asn) + AMP + diphosphate + H(+)</text>
        <dbReference type="Rhea" id="RHEA:11180"/>
        <dbReference type="Rhea" id="RHEA-COMP:9659"/>
        <dbReference type="Rhea" id="RHEA-COMP:9674"/>
        <dbReference type="ChEBI" id="CHEBI:15378"/>
        <dbReference type="ChEBI" id="CHEBI:30616"/>
        <dbReference type="ChEBI" id="CHEBI:33019"/>
        <dbReference type="ChEBI" id="CHEBI:58048"/>
        <dbReference type="ChEBI" id="CHEBI:78442"/>
        <dbReference type="ChEBI" id="CHEBI:78515"/>
        <dbReference type="ChEBI" id="CHEBI:456215"/>
        <dbReference type="EC" id="6.1.1.22"/>
    </reaction>
</comment>
<sequence length="566" mass="62726">MSGEAAVYVDDKVGSDELGDGSIGRPFQSPLGAYIAKGTEVKVLVRKALSPTQDEPAPAQGGQEWVEATSSSLKKAKKLHEAHLRKQQKAQDTKQRDEAAAKAKADSDAAKIEAAKAVVITEPEGAQAVKIKLRQTTQNRGHRVRVFGWVHRLRQQSGLTFLVLRDGTGYLQCVLSGKLIETYDSLTLNLEASVEITGTITALPEGKTAPDGHELMADWWRVLGAAPGGEAAITNKVAETASADLLADNRHLVIRGETASAVLRVRAALLKAFRETYERLGLLEVTPPCMVQTQVEGGSTLFSFDYYGQQAYLTQTSQLYLETCLPALGDVFCVQESFRAEKSHTRRHLSEYTHVEAELAFLTFDDLLEHIEEMICGSVELVLKDPVAGPLLKQLNPDFKPPTRPFMRMDYKDAIKYLQDNEILTGDGKRHELGVDISEAPERQMTDRIGKPIFLCRFPKEIKAFYMKKCPEDPGYTESVDVLMPNVGEIVGGSMRISDINELLEGYKREGIDPTPYYWFTDQRVYGSGNSGGYGLGLERCLAWLTNRFTVRDCSLYPRWTGRATP</sequence>
<evidence type="ECO:0000256" key="9">
    <source>
        <dbReference type="ARBA" id="ARBA00023146"/>
    </source>
</evidence>
<dbReference type="EMBL" id="BABT02000110">
    <property type="protein sequence ID" value="GAA96961.1"/>
    <property type="molecule type" value="Genomic_DNA"/>
</dbReference>
<dbReference type="InterPro" id="IPR045864">
    <property type="entry name" value="aa-tRNA-synth_II/BPL/LPL"/>
</dbReference>
<evidence type="ECO:0000256" key="3">
    <source>
        <dbReference type="ARBA" id="ARBA00012816"/>
    </source>
</evidence>
<evidence type="ECO:0000256" key="2">
    <source>
        <dbReference type="ARBA" id="ARBA00008226"/>
    </source>
</evidence>
<evidence type="ECO:0000313" key="15">
    <source>
        <dbReference type="Proteomes" id="UP000009131"/>
    </source>
</evidence>
<evidence type="ECO:0000256" key="1">
    <source>
        <dbReference type="ARBA" id="ARBA00004496"/>
    </source>
</evidence>
<evidence type="ECO:0000256" key="12">
    <source>
        <dbReference type="SAM" id="MobiDB-lite"/>
    </source>
</evidence>
<keyword evidence="7" id="KW-0067">ATP-binding</keyword>
<feature type="region of interest" description="Disordered" evidence="12">
    <location>
        <begin position="1"/>
        <end position="23"/>
    </location>
</feature>
<evidence type="ECO:0000256" key="10">
    <source>
        <dbReference type="ARBA" id="ARBA00029886"/>
    </source>
</evidence>
<name>G7E2A1_MIXOS</name>
<keyword evidence="4" id="KW-0963">Cytoplasm</keyword>
<feature type="compositionally biased region" description="Basic and acidic residues" evidence="12">
    <location>
        <begin position="79"/>
        <end position="106"/>
    </location>
</feature>
<feature type="domain" description="Aminoacyl-transfer RNA synthetases class-II family profile" evidence="13">
    <location>
        <begin position="263"/>
        <end position="558"/>
    </location>
</feature>
<dbReference type="GO" id="GO:0003676">
    <property type="term" value="F:nucleic acid binding"/>
    <property type="evidence" value="ECO:0007669"/>
    <property type="project" value="InterPro"/>
</dbReference>
<dbReference type="HOGENOM" id="CLU_004553_2_10_1"/>
<dbReference type="STRING" id="764103.G7E2A1"/>
<dbReference type="PANTHER" id="PTHR22594:SF16">
    <property type="entry name" value="ASPARAGINE--TRNA LIGASE, CYTOPLASMIC"/>
    <property type="match status" value="1"/>
</dbReference>
<dbReference type="InterPro" id="IPR002312">
    <property type="entry name" value="Asp/Asn-tRNA-synth_IIb"/>
</dbReference>
<proteinExistence type="inferred from homology"/>
<keyword evidence="9" id="KW-0030">Aminoacyl-tRNA synthetase</keyword>
<evidence type="ECO:0000259" key="13">
    <source>
        <dbReference type="PROSITE" id="PS50862"/>
    </source>
</evidence>
<comment type="similarity">
    <text evidence="2">Belongs to the class-II aminoacyl-tRNA synthetase family.</text>
</comment>
<evidence type="ECO:0000256" key="11">
    <source>
        <dbReference type="ARBA" id="ARBA00047844"/>
    </source>
</evidence>
<dbReference type="AlphaFoldDB" id="G7E2A1"/>
<evidence type="ECO:0000256" key="7">
    <source>
        <dbReference type="ARBA" id="ARBA00022840"/>
    </source>
</evidence>
<dbReference type="CDD" id="cd04323">
    <property type="entry name" value="AsnRS_cyto_like_N"/>
    <property type="match status" value="1"/>
</dbReference>
<dbReference type="SUPFAM" id="SSF50249">
    <property type="entry name" value="Nucleic acid-binding proteins"/>
    <property type="match status" value="1"/>
</dbReference>
<dbReference type="OrthoDB" id="1931232at2759"/>
<dbReference type="Gene3D" id="3.30.1910.20">
    <property type="entry name" value="asparaginyl-tRNA synthetase, N-terminal domain"/>
    <property type="match status" value="1"/>
</dbReference>
<comment type="caution">
    <text evidence="14">The sequence shown here is derived from an EMBL/GenBank/DDBJ whole genome shotgun (WGS) entry which is preliminary data.</text>
</comment>